<evidence type="ECO:0000313" key="3">
    <source>
        <dbReference type="Proteomes" id="UP000000214"/>
    </source>
</evidence>
<dbReference type="PANTHER" id="PTHR28208:SF3">
    <property type="entry name" value="PHOSPHATIDATE PHOSPHATASE APP1"/>
    <property type="match status" value="1"/>
</dbReference>
<name>K7RN97_ACIA4</name>
<evidence type="ECO:0000313" key="2">
    <source>
        <dbReference type="EMBL" id="AFV89429.1"/>
    </source>
</evidence>
<dbReference type="AlphaFoldDB" id="K7RN97"/>
<dbReference type="InterPro" id="IPR052935">
    <property type="entry name" value="Mg2+_PAP"/>
</dbReference>
<evidence type="ECO:0000259" key="1">
    <source>
        <dbReference type="Pfam" id="PF09949"/>
    </source>
</evidence>
<reference evidence="2 3" key="1">
    <citation type="journal article" date="2012" name="BMC Genomics">
        <title>The genome sequence of Propionibacterium acidipropionici provides insights into its biotechnological and industrial potential.</title>
        <authorList>
            <person name="Parizzi L.P."/>
            <person name="Grassi M.C."/>
            <person name="Llerena L.A."/>
            <person name="Carazzolle M.F."/>
            <person name="Queiroz V.L."/>
            <person name="Lunardi I."/>
            <person name="Zeidler A.F."/>
            <person name="Teixeira P.J."/>
            <person name="Mieczkowski P."/>
            <person name="Rincones J."/>
            <person name="Pereira G.A."/>
        </authorList>
    </citation>
    <scope>NUCLEOTIDE SEQUENCE [LARGE SCALE GENOMIC DNA]</scope>
    <source>
        <strain evidence="3">ATCC 4875 / DSM 20272 / JCM 6432 / NBRC 12425 / NCIMB 8070</strain>
    </source>
</reference>
<dbReference type="EMBL" id="CP003493">
    <property type="protein sequence ID" value="AFV89429.1"/>
    <property type="molecule type" value="Genomic_DNA"/>
</dbReference>
<organism evidence="2 3">
    <name type="scientific">Acidipropionibacterium acidipropionici (strain ATCC 4875 / DSM 20272 / JCM 6432 / NBRC 12425 / NCIMB 8070 / 4)</name>
    <name type="common">Propionibacterium acidipropionici</name>
    <dbReference type="NCBI Taxonomy" id="1171373"/>
    <lineage>
        <taxon>Bacteria</taxon>
        <taxon>Bacillati</taxon>
        <taxon>Actinomycetota</taxon>
        <taxon>Actinomycetes</taxon>
        <taxon>Propionibacteriales</taxon>
        <taxon>Propionibacteriaceae</taxon>
        <taxon>Acidipropionibacterium</taxon>
    </lineage>
</organism>
<dbReference type="eggNOG" id="COG4850">
    <property type="taxonomic scope" value="Bacteria"/>
</dbReference>
<dbReference type="STRING" id="1171373.PACID_16160"/>
<dbReference type="InterPro" id="IPR023214">
    <property type="entry name" value="HAD_sf"/>
</dbReference>
<sequence>MVVAMTNRPFIGARIEEALTRRLNRILARRGWVNSIIPFYGYGSQSRIRVLARVVLAPPLGRTILGRVADDFLSQRGWRNFIGLPSPRSEVGIDLPGGRQEVRSDRGGYVDLRFPNPGLTPGWHEVALHGPGDSHSSARVLVVGPDQDFGLISDIDDTVISTSLPRLLIAAWNSFVRTEQARQPIPGMARMYQRLLADHPDAPVIYVSTGAWNTYPFLTRFLARHGYPTGPLLLTDWGPTNTGWFRSGTDHKREAMREVARAFPNVRWVLVGDDGQHDVALYTEFDRDHPDRVRAIAIRELTPTEQVLAHGTAAGMEGGRHRLRAAGPAPLVRAPDGDLLYPPLRSVLARAGQDGD</sequence>
<protein>
    <submittedName>
        <fullName evidence="2">ABC transporter, ATP-binding protein</fullName>
    </submittedName>
</protein>
<dbReference type="Proteomes" id="UP000000214">
    <property type="component" value="Chromosome"/>
</dbReference>
<gene>
    <name evidence="2" type="ordered locus">PACID_16160</name>
</gene>
<keyword evidence="2" id="KW-0547">Nucleotide-binding</keyword>
<dbReference type="GO" id="GO:0008195">
    <property type="term" value="F:phosphatidate phosphatase activity"/>
    <property type="evidence" value="ECO:0007669"/>
    <property type="project" value="InterPro"/>
</dbReference>
<proteinExistence type="predicted"/>
<dbReference type="PATRIC" id="fig|1171373.8.peg.1600"/>
<dbReference type="HOGENOM" id="CLU_038931_0_0_11"/>
<feature type="domain" description="Phosphatidate phosphatase APP1 catalytic" evidence="1">
    <location>
        <begin position="149"/>
        <end position="300"/>
    </location>
</feature>
<dbReference type="GO" id="GO:0005524">
    <property type="term" value="F:ATP binding"/>
    <property type="evidence" value="ECO:0007669"/>
    <property type="project" value="UniProtKB-KW"/>
</dbReference>
<keyword evidence="2" id="KW-0067">ATP-binding</keyword>
<dbReference type="Gene3D" id="3.40.50.1000">
    <property type="entry name" value="HAD superfamily/HAD-like"/>
    <property type="match status" value="1"/>
</dbReference>
<accession>K7RN97</accession>
<dbReference type="PANTHER" id="PTHR28208">
    <property type="entry name" value="PHOSPHATIDATE PHOSPHATASE APP1"/>
    <property type="match status" value="1"/>
</dbReference>
<dbReference type="KEGG" id="pbo:PACID_16160"/>
<dbReference type="Pfam" id="PF09949">
    <property type="entry name" value="APP1_cat"/>
    <property type="match status" value="1"/>
</dbReference>
<dbReference type="InterPro" id="IPR019236">
    <property type="entry name" value="APP1_cat"/>
</dbReference>